<dbReference type="SUPFAM" id="SSF51735">
    <property type="entry name" value="NAD(P)-binding Rossmann-fold domains"/>
    <property type="match status" value="1"/>
</dbReference>
<protein>
    <submittedName>
        <fullName evidence="5">Uncharacterized protein</fullName>
    </submittedName>
</protein>
<dbReference type="InterPro" id="IPR036291">
    <property type="entry name" value="NAD(P)-bd_dom_sf"/>
</dbReference>
<dbReference type="PANTHER" id="PTHR43544">
    <property type="entry name" value="SHORT-CHAIN DEHYDROGENASE/REDUCTASE"/>
    <property type="match status" value="1"/>
</dbReference>
<dbReference type="PROSITE" id="PS00061">
    <property type="entry name" value="ADH_SHORT"/>
    <property type="match status" value="1"/>
</dbReference>
<dbReference type="EMBL" id="KN839861">
    <property type="protein sequence ID" value="KIJ61524.1"/>
    <property type="molecule type" value="Genomic_DNA"/>
</dbReference>
<keyword evidence="2" id="KW-0521">NADP</keyword>
<dbReference type="Proteomes" id="UP000053820">
    <property type="component" value="Unassembled WGS sequence"/>
</dbReference>
<dbReference type="InterPro" id="IPR051468">
    <property type="entry name" value="Fungal_SecMetab_SDRs"/>
</dbReference>
<gene>
    <name evidence="5" type="ORF">HYDPIDRAFT_115668</name>
</gene>
<comment type="similarity">
    <text evidence="1 4">Belongs to the short-chain dehydrogenases/reductases (SDR) family.</text>
</comment>
<reference evidence="5 6" key="1">
    <citation type="submission" date="2014-04" db="EMBL/GenBank/DDBJ databases">
        <title>Evolutionary Origins and Diversification of the Mycorrhizal Mutualists.</title>
        <authorList>
            <consortium name="DOE Joint Genome Institute"/>
            <consortium name="Mycorrhizal Genomics Consortium"/>
            <person name="Kohler A."/>
            <person name="Kuo A."/>
            <person name="Nagy L.G."/>
            <person name="Floudas D."/>
            <person name="Copeland A."/>
            <person name="Barry K.W."/>
            <person name="Cichocki N."/>
            <person name="Veneault-Fourrey C."/>
            <person name="LaButti K."/>
            <person name="Lindquist E.A."/>
            <person name="Lipzen A."/>
            <person name="Lundell T."/>
            <person name="Morin E."/>
            <person name="Murat C."/>
            <person name="Riley R."/>
            <person name="Ohm R."/>
            <person name="Sun H."/>
            <person name="Tunlid A."/>
            <person name="Henrissat B."/>
            <person name="Grigoriev I.V."/>
            <person name="Hibbett D.S."/>
            <person name="Martin F."/>
        </authorList>
    </citation>
    <scope>NUCLEOTIDE SEQUENCE [LARGE SCALE GENOMIC DNA]</scope>
    <source>
        <strain evidence="5 6">MD-312</strain>
    </source>
</reference>
<dbReference type="InterPro" id="IPR020904">
    <property type="entry name" value="Sc_DH/Rdtase_CS"/>
</dbReference>
<evidence type="ECO:0000313" key="6">
    <source>
        <dbReference type="Proteomes" id="UP000053820"/>
    </source>
</evidence>
<dbReference type="PRINTS" id="PR00080">
    <property type="entry name" value="SDRFAMILY"/>
</dbReference>
<dbReference type="CDD" id="cd05325">
    <property type="entry name" value="carb_red_sniffer_like_SDR_c"/>
    <property type="match status" value="1"/>
</dbReference>
<organism evidence="5 6">
    <name type="scientific">Hydnomerulius pinastri MD-312</name>
    <dbReference type="NCBI Taxonomy" id="994086"/>
    <lineage>
        <taxon>Eukaryota</taxon>
        <taxon>Fungi</taxon>
        <taxon>Dikarya</taxon>
        <taxon>Basidiomycota</taxon>
        <taxon>Agaricomycotina</taxon>
        <taxon>Agaricomycetes</taxon>
        <taxon>Agaricomycetidae</taxon>
        <taxon>Boletales</taxon>
        <taxon>Boletales incertae sedis</taxon>
        <taxon>Leucogyrophana</taxon>
    </lineage>
</organism>
<keyword evidence="3" id="KW-0560">Oxidoreductase</keyword>
<keyword evidence="6" id="KW-1185">Reference proteome</keyword>
<proteinExistence type="inferred from homology"/>
<evidence type="ECO:0000313" key="5">
    <source>
        <dbReference type="EMBL" id="KIJ61524.1"/>
    </source>
</evidence>
<dbReference type="AlphaFoldDB" id="A0A0C9V786"/>
<evidence type="ECO:0000256" key="3">
    <source>
        <dbReference type="ARBA" id="ARBA00023002"/>
    </source>
</evidence>
<evidence type="ECO:0000256" key="2">
    <source>
        <dbReference type="ARBA" id="ARBA00022857"/>
    </source>
</evidence>
<accession>A0A0C9V786</accession>
<dbReference type="InterPro" id="IPR002347">
    <property type="entry name" value="SDR_fam"/>
</dbReference>
<dbReference type="PRINTS" id="PR00081">
    <property type="entry name" value="GDHRDH"/>
</dbReference>
<dbReference type="GO" id="GO:0005737">
    <property type="term" value="C:cytoplasm"/>
    <property type="evidence" value="ECO:0007669"/>
    <property type="project" value="TreeGrafter"/>
</dbReference>
<evidence type="ECO:0000256" key="4">
    <source>
        <dbReference type="RuleBase" id="RU000363"/>
    </source>
</evidence>
<evidence type="ECO:0000256" key="1">
    <source>
        <dbReference type="ARBA" id="ARBA00006484"/>
    </source>
</evidence>
<sequence length="238" mass="25161">MSISLTWLVTGASRGIGFNIVQQLLRSPDNVVIAACRNLKSAQALMALELAPDTSGKLYLVQMDVTDETSISSAKNEVETMLGEAGLDYLINNAGVAVRNDTPATLAPKDLTATIIANVAGPALVTRAFIPLIARSNRKVIANISTAMASIGVDYGGEHSSYSISKAALNMLTYKQSKEWPDLIPFVVDPGWVKTDMGGSNATLEPHESAAGIIQVVSSATASNAGCFIDYKGEMVPW</sequence>
<dbReference type="GO" id="GO:0016491">
    <property type="term" value="F:oxidoreductase activity"/>
    <property type="evidence" value="ECO:0007669"/>
    <property type="project" value="UniProtKB-KW"/>
</dbReference>
<name>A0A0C9V786_9AGAM</name>
<dbReference type="PANTHER" id="PTHR43544:SF7">
    <property type="entry name" value="NADB-LER2"/>
    <property type="match status" value="1"/>
</dbReference>
<dbReference type="Pfam" id="PF00106">
    <property type="entry name" value="adh_short"/>
    <property type="match status" value="1"/>
</dbReference>
<dbReference type="Gene3D" id="3.40.50.720">
    <property type="entry name" value="NAD(P)-binding Rossmann-like Domain"/>
    <property type="match status" value="1"/>
</dbReference>
<dbReference type="HOGENOM" id="CLU_010194_9_1_1"/>
<dbReference type="OrthoDB" id="9876299at2759"/>